<dbReference type="AlphaFoldDB" id="A0AAN7S7M9"/>
<evidence type="ECO:0000313" key="3">
    <source>
        <dbReference type="Proteomes" id="UP001353858"/>
    </source>
</evidence>
<organism evidence="2 3">
    <name type="scientific">Aquatica leii</name>
    <dbReference type="NCBI Taxonomy" id="1421715"/>
    <lineage>
        <taxon>Eukaryota</taxon>
        <taxon>Metazoa</taxon>
        <taxon>Ecdysozoa</taxon>
        <taxon>Arthropoda</taxon>
        <taxon>Hexapoda</taxon>
        <taxon>Insecta</taxon>
        <taxon>Pterygota</taxon>
        <taxon>Neoptera</taxon>
        <taxon>Endopterygota</taxon>
        <taxon>Coleoptera</taxon>
        <taxon>Polyphaga</taxon>
        <taxon>Elateriformia</taxon>
        <taxon>Elateroidea</taxon>
        <taxon>Lampyridae</taxon>
        <taxon>Luciolinae</taxon>
        <taxon>Aquatica</taxon>
    </lineage>
</organism>
<name>A0AAN7S7M9_9COLE</name>
<dbReference type="Proteomes" id="UP001353858">
    <property type="component" value="Unassembled WGS sequence"/>
</dbReference>
<proteinExistence type="predicted"/>
<keyword evidence="3" id="KW-1185">Reference proteome</keyword>
<accession>A0AAN7S7M9</accession>
<feature type="region of interest" description="Disordered" evidence="1">
    <location>
        <begin position="39"/>
        <end position="107"/>
    </location>
</feature>
<protein>
    <submittedName>
        <fullName evidence="2">Uncharacterized protein</fullName>
    </submittedName>
</protein>
<reference evidence="3" key="1">
    <citation type="submission" date="2023-01" db="EMBL/GenBank/DDBJ databases">
        <title>Key to firefly adult light organ development and bioluminescence: homeobox transcription factors regulate luciferase expression and transportation to peroxisome.</title>
        <authorList>
            <person name="Fu X."/>
        </authorList>
    </citation>
    <scope>NUCLEOTIDE SEQUENCE [LARGE SCALE GENOMIC DNA]</scope>
</reference>
<feature type="compositionally biased region" description="Low complexity" evidence="1">
    <location>
        <begin position="60"/>
        <end position="102"/>
    </location>
</feature>
<gene>
    <name evidence="2" type="ORF">RN001_012123</name>
</gene>
<comment type="caution">
    <text evidence="2">The sequence shown here is derived from an EMBL/GenBank/DDBJ whole genome shotgun (WGS) entry which is preliminary data.</text>
</comment>
<dbReference type="EMBL" id="JARPUR010000005">
    <property type="protein sequence ID" value="KAK4875701.1"/>
    <property type="molecule type" value="Genomic_DNA"/>
</dbReference>
<evidence type="ECO:0000256" key="1">
    <source>
        <dbReference type="SAM" id="MobiDB-lite"/>
    </source>
</evidence>
<evidence type="ECO:0000313" key="2">
    <source>
        <dbReference type="EMBL" id="KAK4875701.1"/>
    </source>
</evidence>
<sequence>MSRNPRCVKCLEFHFSYECAKKREDGPATCCNCRMDHPANYRGCPAHPRKRQVSTQRTDSSAPASAPRPAARPVNPAVSFAQAARPVVPTAPAPTTTAGVTTHPRDTITEVTREEHALIAELLARHRASKQ</sequence>